<dbReference type="PANTHER" id="PTHR15182:SF0">
    <property type="entry name" value="A-KINASE ANCHOR PROTEIN 5"/>
    <property type="match status" value="1"/>
</dbReference>
<dbReference type="InterPro" id="IPR001573">
    <property type="entry name" value="AKAP_WSK"/>
</dbReference>
<sequence>MSDCKVMASNEPQSELSQDDQVSKYFRNYSSMGFLRKGKNKRKQSRSNLCNKPKDLNESDKKSVNIVAKKGEVLGLEEVSNEFTCTSSIMETYHLNTNKEAKFSFRKLEDGTFALETKSDLNPEKSDSGIIKRSTKTRHKKGRYAHKPLKICFKKRSKALRKSSDSNDEYKSDPNTLTGSTPEEDNICVVENHDKYSEQDQTKRKTWATLKSLVTRRRKLRSSVKRQSQVSGRNIEVNTGNSSKKRRFSNMKISCMNFSRGKKSSLPSEYTIKPSDTSETDSGSDCDRSDKALAVKYKLQKSLDAGNGKIGSNIDDDLQLSVDPKPKGTNKSKNSKNIKKSQETSVPKLNDNLPIDPDIQPASQSQRRNSNSSLQDFDDNINVSLISGITITIDSPSDVYEMLLKSTAASLVNKVIESSIQKFTEEETFLNHVPGKDSDRFYI</sequence>
<dbReference type="EMBL" id="WNYA01000007">
    <property type="protein sequence ID" value="KAG8561211.1"/>
    <property type="molecule type" value="Genomic_DNA"/>
</dbReference>
<dbReference type="GO" id="GO:0005516">
    <property type="term" value="F:calmodulin binding"/>
    <property type="evidence" value="ECO:0007669"/>
    <property type="project" value="UniProtKB-KW"/>
</dbReference>
<keyword evidence="3" id="KW-0112">Calmodulin-binding</keyword>
<feature type="region of interest" description="Disordered" evidence="6">
    <location>
        <begin position="37"/>
        <end position="61"/>
    </location>
</feature>
<keyword evidence="2" id="KW-0597">Phosphoprotein</keyword>
<evidence type="ECO:0000313" key="9">
    <source>
        <dbReference type="Proteomes" id="UP000824782"/>
    </source>
</evidence>
<gene>
    <name evidence="8" type="ORF">GDO81_015286</name>
</gene>
<dbReference type="GO" id="GO:0032590">
    <property type="term" value="C:dendrite membrane"/>
    <property type="evidence" value="ECO:0007669"/>
    <property type="project" value="TreeGrafter"/>
</dbReference>
<evidence type="ECO:0000259" key="7">
    <source>
        <dbReference type="PROSITE" id="PS51893"/>
    </source>
</evidence>
<dbReference type="GO" id="GO:0034237">
    <property type="term" value="F:protein kinase A regulatory subunit binding"/>
    <property type="evidence" value="ECO:0007669"/>
    <property type="project" value="TreeGrafter"/>
</dbReference>
<protein>
    <recommendedName>
        <fullName evidence="7">A kinase-anchoring proteins AKAP-5 and AKAP-12 calmodulin (CaM)-binding domain-containing protein</fullName>
    </recommendedName>
</protein>
<comment type="subcellular location">
    <subcellularLocation>
        <location evidence="1">Membrane</location>
        <topology evidence="1">Lipid-anchor</topology>
    </subcellularLocation>
</comment>
<dbReference type="PANTHER" id="PTHR15182">
    <property type="entry name" value="A-KINASE ANCHOR PROTEIN 5-RELATED"/>
    <property type="match status" value="1"/>
</dbReference>
<feature type="compositionally biased region" description="Polar residues" evidence="6">
    <location>
        <begin position="225"/>
        <end position="242"/>
    </location>
</feature>
<feature type="compositionally biased region" description="Basic residues" evidence="6">
    <location>
        <begin position="133"/>
        <end position="161"/>
    </location>
</feature>
<evidence type="ECO:0000256" key="1">
    <source>
        <dbReference type="ARBA" id="ARBA00004635"/>
    </source>
</evidence>
<feature type="region of interest" description="Disordered" evidence="6">
    <location>
        <begin position="1"/>
        <end position="22"/>
    </location>
</feature>
<feature type="compositionally biased region" description="Basic and acidic residues" evidence="6">
    <location>
        <begin position="162"/>
        <end position="172"/>
    </location>
</feature>
<reference evidence="8" key="1">
    <citation type="thesis" date="2020" institute="ProQuest LLC" country="789 East Eisenhower Parkway, Ann Arbor, MI, USA">
        <title>Comparative Genomics and Chromosome Evolution.</title>
        <authorList>
            <person name="Mudd A.B."/>
        </authorList>
    </citation>
    <scope>NUCLEOTIDE SEQUENCE</scope>
    <source>
        <strain evidence="8">237g6f4</strain>
        <tissue evidence="8">Blood</tissue>
    </source>
</reference>
<feature type="compositionally biased region" description="Polar residues" evidence="6">
    <location>
        <begin position="10"/>
        <end position="20"/>
    </location>
</feature>
<feature type="region of interest" description="Disordered" evidence="6">
    <location>
        <begin position="217"/>
        <end position="287"/>
    </location>
</feature>
<dbReference type="Proteomes" id="UP000824782">
    <property type="component" value="Unassembled WGS sequence"/>
</dbReference>
<dbReference type="PROSITE" id="PS51893">
    <property type="entry name" value="AKAP_CAM_BD"/>
    <property type="match status" value="1"/>
</dbReference>
<comment type="caution">
    <text evidence="8">The sequence shown here is derived from an EMBL/GenBank/DDBJ whole genome shotgun (WGS) entry which is preliminary data.</text>
</comment>
<dbReference type="GO" id="GO:0035254">
    <property type="term" value="F:glutamate receptor binding"/>
    <property type="evidence" value="ECO:0007669"/>
    <property type="project" value="TreeGrafter"/>
</dbReference>
<feature type="region of interest" description="Disordered" evidence="6">
    <location>
        <begin position="119"/>
        <end position="185"/>
    </location>
</feature>
<dbReference type="GO" id="GO:0060076">
    <property type="term" value="C:excitatory synapse"/>
    <property type="evidence" value="ECO:0007669"/>
    <property type="project" value="TreeGrafter"/>
</dbReference>
<dbReference type="GO" id="GO:0008179">
    <property type="term" value="F:adenylate cyclase binding"/>
    <property type="evidence" value="ECO:0007669"/>
    <property type="project" value="InterPro"/>
</dbReference>
<organism evidence="8 9">
    <name type="scientific">Engystomops pustulosus</name>
    <name type="common">Tungara frog</name>
    <name type="synonym">Physalaemus pustulosus</name>
    <dbReference type="NCBI Taxonomy" id="76066"/>
    <lineage>
        <taxon>Eukaryota</taxon>
        <taxon>Metazoa</taxon>
        <taxon>Chordata</taxon>
        <taxon>Craniata</taxon>
        <taxon>Vertebrata</taxon>
        <taxon>Euteleostomi</taxon>
        <taxon>Amphibia</taxon>
        <taxon>Batrachia</taxon>
        <taxon>Anura</taxon>
        <taxon>Neobatrachia</taxon>
        <taxon>Hyloidea</taxon>
        <taxon>Leptodactylidae</taxon>
        <taxon>Leiuperinae</taxon>
        <taxon>Engystomops</taxon>
    </lineage>
</organism>
<dbReference type="GO" id="GO:0060090">
    <property type="term" value="F:molecular adaptor activity"/>
    <property type="evidence" value="ECO:0007669"/>
    <property type="project" value="TreeGrafter"/>
</dbReference>
<feature type="region of interest" description="Disordered" evidence="6">
    <location>
        <begin position="305"/>
        <end position="376"/>
    </location>
</feature>
<evidence type="ECO:0000256" key="6">
    <source>
        <dbReference type="SAM" id="MobiDB-lite"/>
    </source>
</evidence>
<dbReference type="GO" id="GO:0050811">
    <property type="term" value="F:GABA receptor binding"/>
    <property type="evidence" value="ECO:0007669"/>
    <property type="project" value="TreeGrafter"/>
</dbReference>
<feature type="compositionally biased region" description="Basic and acidic residues" evidence="6">
    <location>
        <begin position="52"/>
        <end position="61"/>
    </location>
</feature>
<dbReference type="GO" id="GO:0031698">
    <property type="term" value="F:beta-2 adrenergic receptor binding"/>
    <property type="evidence" value="ECO:0007669"/>
    <property type="project" value="TreeGrafter"/>
</dbReference>
<accession>A0AAV7AI47</accession>
<evidence type="ECO:0000256" key="3">
    <source>
        <dbReference type="ARBA" id="ARBA00022860"/>
    </source>
</evidence>
<feature type="domain" description="A kinase-anchoring proteins AKAP-5 and AKAP-12 calmodulin (CaM)-binding" evidence="7">
    <location>
        <begin position="204"/>
        <end position="224"/>
    </location>
</feature>
<keyword evidence="5" id="KW-0449">Lipoprotein</keyword>
<keyword evidence="4" id="KW-0472">Membrane</keyword>
<evidence type="ECO:0000313" key="8">
    <source>
        <dbReference type="EMBL" id="KAG8561211.1"/>
    </source>
</evidence>
<dbReference type="AlphaFoldDB" id="A0AAV7AI47"/>
<dbReference type="GO" id="GO:0043197">
    <property type="term" value="C:dendritic spine"/>
    <property type="evidence" value="ECO:0007669"/>
    <property type="project" value="TreeGrafter"/>
</dbReference>
<evidence type="ECO:0000256" key="5">
    <source>
        <dbReference type="ARBA" id="ARBA00023288"/>
    </source>
</evidence>
<proteinExistence type="predicted"/>
<name>A0AAV7AI47_ENGPU</name>
<feature type="compositionally biased region" description="Low complexity" evidence="6">
    <location>
        <begin position="363"/>
        <end position="373"/>
    </location>
</feature>
<keyword evidence="9" id="KW-1185">Reference proteome</keyword>
<evidence type="ECO:0000256" key="2">
    <source>
        <dbReference type="ARBA" id="ARBA00022553"/>
    </source>
</evidence>
<dbReference type="InterPro" id="IPR042375">
    <property type="entry name" value="AKAP5"/>
</dbReference>
<evidence type="ECO:0000256" key="4">
    <source>
        <dbReference type="ARBA" id="ARBA00023136"/>
    </source>
</evidence>
<dbReference type="GO" id="GO:0014069">
    <property type="term" value="C:postsynaptic density"/>
    <property type="evidence" value="ECO:0007669"/>
    <property type="project" value="TreeGrafter"/>
</dbReference>
<feature type="compositionally biased region" description="Basic residues" evidence="6">
    <location>
        <begin position="328"/>
        <end position="339"/>
    </location>
</feature>